<sequence>MSEFFDNSAPIIPDERPYSADEPAFLTETDTGSSNQSLSSSVLNYQYENGRRYHAYRQGEYFMPNDEREQERLDLHHHICRLAINGALFCAPIDPSNARILDLGTGTGIWAIEMADEYPNAIVKGTDLSPIQPRWTPPNCFFEVDDFESPWDFSHRFDFIYARNLAGSVRDFPALYQSIIANLNPGGWVEIVDFAGDWFSDDDPDMERAPSIRKWARLQQEASIKFGKELDIAHLHKRQLIDTGFQDVHEQVHKIPVNPWPKDPKLKEIGRYQQANVLEGMEAMSLALFTRVLGWSNQEVQVFFASVRKELIDRSIHVYAKFYFVYGQKPAE</sequence>
<dbReference type="OrthoDB" id="2013972at2759"/>
<dbReference type="GO" id="GO:0008168">
    <property type="term" value="F:methyltransferase activity"/>
    <property type="evidence" value="ECO:0007669"/>
    <property type="project" value="UniProtKB-KW"/>
</dbReference>
<evidence type="ECO:0000313" key="2">
    <source>
        <dbReference type="Proteomes" id="UP000266188"/>
    </source>
</evidence>
<accession>A0A3A2ZPI7</accession>
<dbReference type="Gene3D" id="3.40.50.150">
    <property type="entry name" value="Vaccinia Virus protein VP39"/>
    <property type="match status" value="1"/>
</dbReference>
<dbReference type="SUPFAM" id="SSF53335">
    <property type="entry name" value="S-adenosyl-L-methionine-dependent methyltransferases"/>
    <property type="match status" value="1"/>
</dbReference>
<name>A0A3A2ZPI7_9EURO</name>
<dbReference type="PANTHER" id="PTHR43591">
    <property type="entry name" value="METHYLTRANSFERASE"/>
    <property type="match status" value="1"/>
</dbReference>
<evidence type="ECO:0000313" key="1">
    <source>
        <dbReference type="EMBL" id="RJE24866.1"/>
    </source>
</evidence>
<keyword evidence="2" id="KW-1185">Reference proteome</keyword>
<gene>
    <name evidence="1" type="ORF">PHISCL_02820</name>
</gene>
<proteinExistence type="predicted"/>
<protein>
    <submittedName>
        <fullName evidence="1">Methyltransferase</fullName>
    </submittedName>
</protein>
<dbReference type="Proteomes" id="UP000266188">
    <property type="component" value="Unassembled WGS sequence"/>
</dbReference>
<comment type="caution">
    <text evidence="1">The sequence shown here is derived from an EMBL/GenBank/DDBJ whole genome shotgun (WGS) entry which is preliminary data.</text>
</comment>
<dbReference type="AlphaFoldDB" id="A0A3A2ZPI7"/>
<keyword evidence="1" id="KW-0808">Transferase</keyword>
<dbReference type="GO" id="GO:0032259">
    <property type="term" value="P:methylation"/>
    <property type="evidence" value="ECO:0007669"/>
    <property type="project" value="UniProtKB-KW"/>
</dbReference>
<organism evidence="1 2">
    <name type="scientific">Aspergillus sclerotialis</name>
    <dbReference type="NCBI Taxonomy" id="2070753"/>
    <lineage>
        <taxon>Eukaryota</taxon>
        <taxon>Fungi</taxon>
        <taxon>Dikarya</taxon>
        <taxon>Ascomycota</taxon>
        <taxon>Pezizomycotina</taxon>
        <taxon>Eurotiomycetes</taxon>
        <taxon>Eurotiomycetidae</taxon>
        <taxon>Eurotiales</taxon>
        <taxon>Aspergillaceae</taxon>
        <taxon>Aspergillus</taxon>
        <taxon>Aspergillus subgen. Polypaecilum</taxon>
    </lineage>
</organism>
<dbReference type="CDD" id="cd02440">
    <property type="entry name" value="AdoMet_MTases"/>
    <property type="match status" value="1"/>
</dbReference>
<dbReference type="EMBL" id="MVGC01000066">
    <property type="protein sequence ID" value="RJE24866.1"/>
    <property type="molecule type" value="Genomic_DNA"/>
</dbReference>
<dbReference type="InterPro" id="IPR029063">
    <property type="entry name" value="SAM-dependent_MTases_sf"/>
</dbReference>
<keyword evidence="1" id="KW-0489">Methyltransferase</keyword>
<reference evidence="2" key="1">
    <citation type="submission" date="2017-02" db="EMBL/GenBank/DDBJ databases">
        <authorList>
            <person name="Tafer H."/>
            <person name="Lopandic K."/>
        </authorList>
    </citation>
    <scope>NUCLEOTIDE SEQUENCE [LARGE SCALE GENOMIC DNA]</scope>
    <source>
        <strain evidence="2">CBS 366.77</strain>
    </source>
</reference>
<dbReference type="PANTHER" id="PTHR43591:SF24">
    <property type="entry name" value="2-METHOXY-6-POLYPRENYL-1,4-BENZOQUINOL METHYLASE, MITOCHONDRIAL"/>
    <property type="match status" value="1"/>
</dbReference>
<dbReference type="Pfam" id="PF13489">
    <property type="entry name" value="Methyltransf_23"/>
    <property type="match status" value="1"/>
</dbReference>
<dbReference type="STRING" id="2070753.A0A3A2ZPI7"/>